<evidence type="ECO:0000313" key="3">
    <source>
        <dbReference type="Proteomes" id="UP001152622"/>
    </source>
</evidence>
<gene>
    <name evidence="2" type="ORF">SKAU_G00390080</name>
</gene>
<sequence>MARWKGYRSGLQAGHKYAKKGPELGRRQAEALDWARTKALQNAPWYQCQITVPQPFPNPPRCHVASSGRPQSHIAQP</sequence>
<comment type="caution">
    <text evidence="2">The sequence shown here is derived from an EMBL/GenBank/DDBJ whole genome shotgun (WGS) entry which is preliminary data.</text>
</comment>
<reference evidence="2" key="1">
    <citation type="journal article" date="2023" name="Science">
        <title>Genome structures resolve the early diversification of teleost fishes.</title>
        <authorList>
            <person name="Parey E."/>
            <person name="Louis A."/>
            <person name="Montfort J."/>
            <person name="Bouchez O."/>
            <person name="Roques C."/>
            <person name="Iampietro C."/>
            <person name="Lluch J."/>
            <person name="Castinel A."/>
            <person name="Donnadieu C."/>
            <person name="Desvignes T."/>
            <person name="Floi Bucao C."/>
            <person name="Jouanno E."/>
            <person name="Wen M."/>
            <person name="Mejri S."/>
            <person name="Dirks R."/>
            <person name="Jansen H."/>
            <person name="Henkel C."/>
            <person name="Chen W.J."/>
            <person name="Zahm M."/>
            <person name="Cabau C."/>
            <person name="Klopp C."/>
            <person name="Thompson A.W."/>
            <person name="Robinson-Rechavi M."/>
            <person name="Braasch I."/>
            <person name="Lecointre G."/>
            <person name="Bobe J."/>
            <person name="Postlethwait J.H."/>
            <person name="Berthelot C."/>
            <person name="Roest Crollius H."/>
            <person name="Guiguen Y."/>
        </authorList>
    </citation>
    <scope>NUCLEOTIDE SEQUENCE</scope>
    <source>
        <strain evidence="2">WJC10195</strain>
    </source>
</reference>
<keyword evidence="3" id="KW-1185">Reference proteome</keyword>
<dbReference type="Proteomes" id="UP001152622">
    <property type="component" value="Chromosome 20"/>
</dbReference>
<feature type="compositionally biased region" description="Polar residues" evidence="1">
    <location>
        <begin position="68"/>
        <end position="77"/>
    </location>
</feature>
<accession>A0A9Q1EBD8</accession>
<protein>
    <submittedName>
        <fullName evidence="2">Uncharacterized protein</fullName>
    </submittedName>
</protein>
<feature type="region of interest" description="Disordered" evidence="1">
    <location>
        <begin position="1"/>
        <end position="24"/>
    </location>
</feature>
<feature type="region of interest" description="Disordered" evidence="1">
    <location>
        <begin position="57"/>
        <end position="77"/>
    </location>
</feature>
<dbReference type="AlphaFoldDB" id="A0A9Q1EBD8"/>
<organism evidence="2 3">
    <name type="scientific">Synaphobranchus kaupii</name>
    <name type="common">Kaup's arrowtooth eel</name>
    <dbReference type="NCBI Taxonomy" id="118154"/>
    <lineage>
        <taxon>Eukaryota</taxon>
        <taxon>Metazoa</taxon>
        <taxon>Chordata</taxon>
        <taxon>Craniata</taxon>
        <taxon>Vertebrata</taxon>
        <taxon>Euteleostomi</taxon>
        <taxon>Actinopterygii</taxon>
        <taxon>Neopterygii</taxon>
        <taxon>Teleostei</taxon>
        <taxon>Anguilliformes</taxon>
        <taxon>Synaphobranchidae</taxon>
        <taxon>Synaphobranchus</taxon>
    </lineage>
</organism>
<proteinExistence type="predicted"/>
<evidence type="ECO:0000256" key="1">
    <source>
        <dbReference type="SAM" id="MobiDB-lite"/>
    </source>
</evidence>
<dbReference type="EMBL" id="JAINUF010000020">
    <property type="protein sequence ID" value="KAJ8335666.1"/>
    <property type="molecule type" value="Genomic_DNA"/>
</dbReference>
<evidence type="ECO:0000313" key="2">
    <source>
        <dbReference type="EMBL" id="KAJ8335666.1"/>
    </source>
</evidence>
<name>A0A9Q1EBD8_SYNKA</name>